<evidence type="ECO:0000256" key="4">
    <source>
        <dbReference type="ARBA" id="ARBA00023172"/>
    </source>
</evidence>
<dbReference type="InterPro" id="IPR002104">
    <property type="entry name" value="Integrase_catalytic"/>
</dbReference>
<evidence type="ECO:0000313" key="9">
    <source>
        <dbReference type="Proteomes" id="UP000059113"/>
    </source>
</evidence>
<evidence type="ECO:0000259" key="7">
    <source>
        <dbReference type="PROSITE" id="PS51900"/>
    </source>
</evidence>
<name>A0A0H4VV07_9SPHN</name>
<dbReference type="InterPro" id="IPR053876">
    <property type="entry name" value="Phage_int_M"/>
</dbReference>
<dbReference type="InterPro" id="IPR011010">
    <property type="entry name" value="DNA_brk_join_enz"/>
</dbReference>
<feature type="domain" description="Tyr recombinase" evidence="6">
    <location>
        <begin position="230"/>
        <end position="413"/>
    </location>
</feature>
<dbReference type="InterPro" id="IPR013762">
    <property type="entry name" value="Integrase-like_cat_sf"/>
</dbReference>
<dbReference type="Proteomes" id="UP000059113">
    <property type="component" value="Chromosome"/>
</dbReference>
<dbReference type="Pfam" id="PF00589">
    <property type="entry name" value="Phage_integrase"/>
    <property type="match status" value="1"/>
</dbReference>
<keyword evidence="9" id="KW-1185">Reference proteome</keyword>
<dbReference type="GO" id="GO:0015074">
    <property type="term" value="P:DNA integration"/>
    <property type="evidence" value="ECO:0007669"/>
    <property type="project" value="UniProtKB-KW"/>
</dbReference>
<evidence type="ECO:0000256" key="5">
    <source>
        <dbReference type="PROSITE-ProRule" id="PRU01248"/>
    </source>
</evidence>
<dbReference type="PANTHER" id="PTHR30629">
    <property type="entry name" value="PROPHAGE INTEGRASE"/>
    <property type="match status" value="1"/>
</dbReference>
<dbReference type="SUPFAM" id="SSF56349">
    <property type="entry name" value="DNA breaking-rejoining enzymes"/>
    <property type="match status" value="1"/>
</dbReference>
<accession>A0A0H4VV07</accession>
<evidence type="ECO:0000256" key="1">
    <source>
        <dbReference type="ARBA" id="ARBA00008857"/>
    </source>
</evidence>
<dbReference type="GO" id="GO:0006310">
    <property type="term" value="P:DNA recombination"/>
    <property type="evidence" value="ECO:0007669"/>
    <property type="project" value="UniProtKB-KW"/>
</dbReference>
<dbReference type="KEGG" id="ery:CP97_00730"/>
<reference evidence="9" key="2">
    <citation type="submission" date="2015-04" db="EMBL/GenBank/DDBJ databases">
        <title>The complete genome sequence of Erythrobacter sp. s21-N3.</title>
        <authorList>
            <person name="Zhuang L."/>
            <person name="Liu Y."/>
            <person name="Shao Z."/>
        </authorList>
    </citation>
    <scope>NUCLEOTIDE SEQUENCE [LARGE SCALE GENOMIC DNA]</scope>
    <source>
        <strain evidence="9">s21-N3</strain>
    </source>
</reference>
<keyword evidence="4" id="KW-0233">DNA recombination</keyword>
<dbReference type="Pfam" id="PF13356">
    <property type="entry name" value="Arm-DNA-bind_3"/>
    <property type="match status" value="1"/>
</dbReference>
<sequence length="433" mass="48783">MFSGVPDIFAGLLRAFAKTTFGKGPQMPLTETRLRALKTKDKPYKVADQRGLYIEVTPAGGKHWRFRYRLGKLEKKLVIGSYPEVSLKEARDATYEARQTVASGGDPAFDKRKKKIREEFLSAQTFEAVAREYIEQMMVQNGRAEGTIIKANYFLDQLAPAIGNRPIHEIEPFEVLAPLKRLEASGKHETAKKSRSFAGRVFRYGVATTRCKSDPTSMLKGALITPRATHYAAILEPKELGGLLRAIDDYTGHLITRFALQIAPHVFVRPGELRHAEWREIDLVDRVWKIPAGKMKARRTHAVPLSTQVIVYLTDLAELLGQDGYVFPSARTSQRPMSENSLNAAFRRMGYSKEEVTAHGLRATASTFLNESGLWNPDAIERALAHGDSNVVRGIYHRGKHWDERVRMAQWWSDYLDELRSGGKVIKAKFAKG</sequence>
<evidence type="ECO:0000256" key="3">
    <source>
        <dbReference type="ARBA" id="ARBA00023125"/>
    </source>
</evidence>
<dbReference type="PROSITE" id="PS51900">
    <property type="entry name" value="CB"/>
    <property type="match status" value="1"/>
</dbReference>
<keyword evidence="2" id="KW-0229">DNA integration</keyword>
<dbReference type="CDD" id="cd00801">
    <property type="entry name" value="INT_P4_C"/>
    <property type="match status" value="1"/>
</dbReference>
<dbReference type="Gene3D" id="1.10.443.10">
    <property type="entry name" value="Intergrase catalytic core"/>
    <property type="match status" value="1"/>
</dbReference>
<evidence type="ECO:0000259" key="6">
    <source>
        <dbReference type="PROSITE" id="PS51898"/>
    </source>
</evidence>
<dbReference type="PROSITE" id="PS51898">
    <property type="entry name" value="TYR_RECOMBINASE"/>
    <property type="match status" value="1"/>
</dbReference>
<dbReference type="InterPro" id="IPR044068">
    <property type="entry name" value="CB"/>
</dbReference>
<dbReference type="PANTHER" id="PTHR30629:SF2">
    <property type="entry name" value="PROPHAGE INTEGRASE INTS-RELATED"/>
    <property type="match status" value="1"/>
</dbReference>
<dbReference type="AlphaFoldDB" id="A0A0H4VV07"/>
<evidence type="ECO:0000313" key="8">
    <source>
        <dbReference type="EMBL" id="AKQ40888.2"/>
    </source>
</evidence>
<reference evidence="8 9" key="1">
    <citation type="journal article" date="2015" name="Int. J. Syst. Evol. Microbiol.">
        <title>Erythrobacter atlanticus sp. nov., a bacterium from ocean sediment able to degrade polycyclic aromatic hydrocarbons.</title>
        <authorList>
            <person name="Zhuang L."/>
            <person name="Liu Y."/>
            <person name="Wang L."/>
            <person name="Wang W."/>
            <person name="Shao Z."/>
        </authorList>
    </citation>
    <scope>NUCLEOTIDE SEQUENCE [LARGE SCALE GENOMIC DNA]</scope>
    <source>
        <strain evidence="9">s21-N3</strain>
    </source>
</reference>
<gene>
    <name evidence="8" type="ORF">CP97_00730</name>
</gene>
<protein>
    <submittedName>
        <fullName evidence="8">Symbiosis island integrase</fullName>
    </submittedName>
</protein>
<comment type="similarity">
    <text evidence="1">Belongs to the 'phage' integrase family.</text>
</comment>
<dbReference type="Gene3D" id="1.10.150.130">
    <property type="match status" value="1"/>
</dbReference>
<dbReference type="InterPro" id="IPR038488">
    <property type="entry name" value="Integrase_DNA-bd_sf"/>
</dbReference>
<evidence type="ECO:0000256" key="2">
    <source>
        <dbReference type="ARBA" id="ARBA00022908"/>
    </source>
</evidence>
<dbReference type="InterPro" id="IPR050808">
    <property type="entry name" value="Phage_Integrase"/>
</dbReference>
<proteinExistence type="inferred from homology"/>
<dbReference type="InterPro" id="IPR010998">
    <property type="entry name" value="Integrase_recombinase_N"/>
</dbReference>
<dbReference type="EMBL" id="CP011310">
    <property type="protein sequence ID" value="AKQ40888.2"/>
    <property type="molecule type" value="Genomic_DNA"/>
</dbReference>
<dbReference type="InterPro" id="IPR025166">
    <property type="entry name" value="Integrase_DNA_bind_dom"/>
</dbReference>
<dbReference type="Gene3D" id="3.30.160.390">
    <property type="entry name" value="Integrase, DNA-binding domain"/>
    <property type="match status" value="1"/>
</dbReference>
<dbReference type="Pfam" id="PF22022">
    <property type="entry name" value="Phage_int_M"/>
    <property type="match status" value="1"/>
</dbReference>
<feature type="domain" description="Core-binding (CB)" evidence="7">
    <location>
        <begin position="124"/>
        <end position="206"/>
    </location>
</feature>
<dbReference type="GO" id="GO:0003677">
    <property type="term" value="F:DNA binding"/>
    <property type="evidence" value="ECO:0007669"/>
    <property type="project" value="UniProtKB-UniRule"/>
</dbReference>
<keyword evidence="3 5" id="KW-0238">DNA-binding</keyword>
<organism evidence="8 9">
    <name type="scientific">Aurantiacibacter atlanticus</name>
    <dbReference type="NCBI Taxonomy" id="1648404"/>
    <lineage>
        <taxon>Bacteria</taxon>
        <taxon>Pseudomonadati</taxon>
        <taxon>Pseudomonadota</taxon>
        <taxon>Alphaproteobacteria</taxon>
        <taxon>Sphingomonadales</taxon>
        <taxon>Erythrobacteraceae</taxon>
        <taxon>Aurantiacibacter</taxon>
    </lineage>
</organism>